<dbReference type="Proteomes" id="UP000515156">
    <property type="component" value="Chromosome 2"/>
</dbReference>
<evidence type="ECO:0000313" key="4">
    <source>
        <dbReference type="Proteomes" id="UP000515156"/>
    </source>
</evidence>
<evidence type="ECO:0000256" key="2">
    <source>
        <dbReference type="PROSITE-ProRule" id="PRU00196"/>
    </source>
</evidence>
<dbReference type="GO" id="GO:0031638">
    <property type="term" value="P:zymogen activation"/>
    <property type="evidence" value="ECO:0007669"/>
    <property type="project" value="TreeGrafter"/>
</dbReference>
<sequence>MQEKRTYDVKRIEGTNSRIPEDQLPENIHIEYSPWDVYCSGTESSISQCGASRTRRQPYQHIHTECSDSGVSGVRLVDGDSSCAGRVEVNYNNTWGTVCDYRWDIEDATVVCRELGCGSAVEATRGAHFKAGSGPVWLKAVFCSGNETQISQCGLVMSVHYPCDHSQDAGVICSGDKKGRKSEETSKDEPSV</sequence>
<dbReference type="SUPFAM" id="SSF56487">
    <property type="entry name" value="SRCR-like"/>
    <property type="match status" value="1"/>
</dbReference>
<reference evidence="5" key="1">
    <citation type="submission" date="2025-08" db="UniProtKB">
        <authorList>
            <consortium name="RefSeq"/>
        </authorList>
    </citation>
    <scope>IDENTIFICATION</scope>
</reference>
<dbReference type="RefSeq" id="XP_030048593.1">
    <property type="nucleotide sequence ID" value="XM_030192733.1"/>
</dbReference>
<dbReference type="KEGG" id="muo:115462751"/>
<dbReference type="GO" id="GO:0004252">
    <property type="term" value="F:serine-type endopeptidase activity"/>
    <property type="evidence" value="ECO:0007669"/>
    <property type="project" value="TreeGrafter"/>
</dbReference>
<dbReference type="GeneID" id="115462751"/>
<dbReference type="PANTHER" id="PTHR48071:SF27">
    <property type="entry name" value="SCAVENGER RECEPTOR CYSTEINE-RICH TYPE 1 PROTEIN M130-LIKE"/>
    <property type="match status" value="1"/>
</dbReference>
<dbReference type="InterPro" id="IPR001190">
    <property type="entry name" value="SRCR"/>
</dbReference>
<dbReference type="Pfam" id="PF00530">
    <property type="entry name" value="SRCR"/>
    <property type="match status" value="1"/>
</dbReference>
<protein>
    <submittedName>
        <fullName evidence="5">Scavenger receptor cysteine-rich type 1 protein M130-like</fullName>
    </submittedName>
</protein>
<dbReference type="FunFam" id="3.10.250.10:FF:000009">
    <property type="entry name" value="WC1"/>
    <property type="match status" value="1"/>
</dbReference>
<dbReference type="GO" id="GO:0005886">
    <property type="term" value="C:plasma membrane"/>
    <property type="evidence" value="ECO:0007669"/>
    <property type="project" value="TreeGrafter"/>
</dbReference>
<gene>
    <name evidence="5" type="primary">LOC115462751</name>
</gene>
<feature type="disulfide bond" evidence="2">
    <location>
        <begin position="99"/>
        <end position="163"/>
    </location>
</feature>
<dbReference type="AlphaFoldDB" id="A0A6P7X805"/>
<dbReference type="PRINTS" id="PR00258">
    <property type="entry name" value="SPERACTRCPTR"/>
</dbReference>
<feature type="disulfide bond" evidence="2">
    <location>
        <begin position="143"/>
        <end position="153"/>
    </location>
</feature>
<dbReference type="PROSITE" id="PS00420">
    <property type="entry name" value="SRCR_1"/>
    <property type="match status" value="1"/>
</dbReference>
<dbReference type="SMART" id="SM00202">
    <property type="entry name" value="SR"/>
    <property type="match status" value="1"/>
</dbReference>
<organism evidence="4 5">
    <name type="scientific">Microcaecilia unicolor</name>
    <dbReference type="NCBI Taxonomy" id="1415580"/>
    <lineage>
        <taxon>Eukaryota</taxon>
        <taxon>Metazoa</taxon>
        <taxon>Chordata</taxon>
        <taxon>Craniata</taxon>
        <taxon>Vertebrata</taxon>
        <taxon>Euteleostomi</taxon>
        <taxon>Amphibia</taxon>
        <taxon>Gymnophiona</taxon>
        <taxon>Siphonopidae</taxon>
        <taxon>Microcaecilia</taxon>
    </lineage>
</organism>
<dbReference type="InParanoid" id="A0A6P7X805"/>
<feature type="disulfide bond" evidence="2">
    <location>
        <begin position="112"/>
        <end position="173"/>
    </location>
</feature>
<evidence type="ECO:0000256" key="1">
    <source>
        <dbReference type="ARBA" id="ARBA00023157"/>
    </source>
</evidence>
<dbReference type="InterPro" id="IPR036772">
    <property type="entry name" value="SRCR-like_dom_sf"/>
</dbReference>
<proteinExistence type="predicted"/>
<dbReference type="PROSITE" id="PS50287">
    <property type="entry name" value="SRCR_2"/>
    <property type="match status" value="1"/>
</dbReference>
<name>A0A6P7X805_9AMPH</name>
<keyword evidence="1 2" id="KW-1015">Disulfide bond</keyword>
<keyword evidence="4" id="KW-1185">Reference proteome</keyword>
<dbReference type="Gene3D" id="3.10.250.10">
    <property type="entry name" value="SRCR-like domain"/>
    <property type="match status" value="1"/>
</dbReference>
<evidence type="ECO:0000259" key="3">
    <source>
        <dbReference type="PROSITE" id="PS50287"/>
    </source>
</evidence>
<accession>A0A6P7X805</accession>
<dbReference type="OrthoDB" id="536948at2759"/>
<feature type="domain" description="SRCR" evidence="3">
    <location>
        <begin position="74"/>
        <end position="174"/>
    </location>
</feature>
<evidence type="ECO:0000313" key="5">
    <source>
        <dbReference type="RefSeq" id="XP_030048593.1"/>
    </source>
</evidence>
<dbReference type="PANTHER" id="PTHR48071">
    <property type="entry name" value="SRCR DOMAIN-CONTAINING PROTEIN"/>
    <property type="match status" value="1"/>
</dbReference>